<keyword evidence="2" id="KW-0812">Transmembrane</keyword>
<name>M5BWX4_THACB</name>
<dbReference type="Proteomes" id="UP000012065">
    <property type="component" value="Unassembled WGS sequence"/>
</dbReference>
<dbReference type="HOGENOM" id="CLU_740063_0_0_1"/>
<dbReference type="AlphaFoldDB" id="M5BWX4"/>
<keyword evidence="2" id="KW-1133">Transmembrane helix</keyword>
<evidence type="ECO:0000256" key="1">
    <source>
        <dbReference type="SAM" id="MobiDB-lite"/>
    </source>
</evidence>
<feature type="transmembrane region" description="Helical" evidence="2">
    <location>
        <begin position="42"/>
        <end position="66"/>
    </location>
</feature>
<dbReference type="EMBL" id="CAOJ01008797">
    <property type="protein sequence ID" value="CCO31794.1"/>
    <property type="molecule type" value="Genomic_DNA"/>
</dbReference>
<sequence>MGYDYTRIHQGPWSAILLLYKKYVKQLSSRNRKAIKRHDDRTPWWLCILLFLVTAMVAASLVFALGRVVDISTVQQTQTREYYEAVVAGDISNEEIARATDVLNNTLSVSERILPHLQESCLRQVSLLKKVAYTWTITPLSSAQHVPTDRYFYLNRTSKEGNVITTTMEAIHFAETFASQLDPVHPSGFGTYQNQSHIGGLGSSESTKSTGIDTGTGPTTKAVGQIVRWPRWGSRIGCQVIEDLERYLTPHSRPANMTYLFVPWKAVDKVFDYMGLDSPTAAHFRPVNYTGFMEGEDRPNVTASENEVALMSKWWDNGVTHSFDWFPVSRGEDGKVVSKSMGSSATRKIELELDSTQRYAWRRFGDILSMRTTV</sequence>
<accession>M5BWX4</accession>
<evidence type="ECO:0000313" key="4">
    <source>
        <dbReference type="Proteomes" id="UP000012065"/>
    </source>
</evidence>
<keyword evidence="2" id="KW-0472">Membrane</keyword>
<evidence type="ECO:0000256" key="2">
    <source>
        <dbReference type="SAM" id="Phobius"/>
    </source>
</evidence>
<comment type="caution">
    <text evidence="3">The sequence shown here is derived from an EMBL/GenBank/DDBJ whole genome shotgun (WGS) entry which is preliminary data.</text>
</comment>
<protein>
    <submittedName>
        <fullName evidence="3">Uncharacterized protein</fullName>
    </submittedName>
</protein>
<organism evidence="3 4">
    <name type="scientific">Thanatephorus cucumeris (strain AG1-IB / isolate 7/3/14)</name>
    <name type="common">Lettuce bottom rot fungus</name>
    <name type="synonym">Rhizoctonia solani</name>
    <dbReference type="NCBI Taxonomy" id="1108050"/>
    <lineage>
        <taxon>Eukaryota</taxon>
        <taxon>Fungi</taxon>
        <taxon>Dikarya</taxon>
        <taxon>Basidiomycota</taxon>
        <taxon>Agaricomycotina</taxon>
        <taxon>Agaricomycetes</taxon>
        <taxon>Cantharellales</taxon>
        <taxon>Ceratobasidiaceae</taxon>
        <taxon>Rhizoctonia</taxon>
        <taxon>Rhizoctonia solani AG-1</taxon>
    </lineage>
</organism>
<evidence type="ECO:0000313" key="3">
    <source>
        <dbReference type="EMBL" id="CCO31794.1"/>
    </source>
</evidence>
<proteinExistence type="predicted"/>
<feature type="region of interest" description="Disordered" evidence="1">
    <location>
        <begin position="200"/>
        <end position="219"/>
    </location>
</feature>
<reference evidence="3 4" key="1">
    <citation type="journal article" date="2013" name="J. Biotechnol.">
        <title>Establishment and interpretation of the genome sequence of the phytopathogenic fungus Rhizoctonia solani AG1-IB isolate 7/3/14.</title>
        <authorList>
            <person name="Wibberg D.W."/>
            <person name="Jelonek L.J."/>
            <person name="Rupp O.R."/>
            <person name="Hennig M.H."/>
            <person name="Eikmeyer F.E."/>
            <person name="Goesmann A.G."/>
            <person name="Hartmann A.H."/>
            <person name="Borriss R.B."/>
            <person name="Grosch R.G."/>
            <person name="Puehler A.P."/>
            <person name="Schlueter A.S."/>
        </authorList>
    </citation>
    <scope>NUCLEOTIDE SEQUENCE [LARGE SCALE GENOMIC DNA]</scope>
    <source>
        <strain evidence="4">AG1-IB / isolate 7/3/14</strain>
    </source>
</reference>
<gene>
    <name evidence="3" type="ORF">BN14_05844</name>
</gene>